<gene>
    <name evidence="2" type="ORF">KIW84_030603</name>
</gene>
<dbReference type="Gramene" id="Psat03G0060300-T1">
    <property type="protein sequence ID" value="KAI5424475.1"/>
    <property type="gene ID" value="KIW84_030603"/>
</dbReference>
<keyword evidence="3" id="KW-1185">Reference proteome</keyword>
<protein>
    <submittedName>
        <fullName evidence="2">Uncharacterized protein</fullName>
    </submittedName>
</protein>
<comment type="caution">
    <text evidence="2">The sequence shown here is derived from an EMBL/GenBank/DDBJ whole genome shotgun (WGS) entry which is preliminary data.</text>
</comment>
<feature type="compositionally biased region" description="Basic and acidic residues" evidence="1">
    <location>
        <begin position="8"/>
        <end position="22"/>
    </location>
</feature>
<reference evidence="2 3" key="1">
    <citation type="journal article" date="2022" name="Nat. Genet.">
        <title>Improved pea reference genome and pan-genome highlight genomic features and evolutionary characteristics.</title>
        <authorList>
            <person name="Yang T."/>
            <person name="Liu R."/>
            <person name="Luo Y."/>
            <person name="Hu S."/>
            <person name="Wang D."/>
            <person name="Wang C."/>
            <person name="Pandey M.K."/>
            <person name="Ge S."/>
            <person name="Xu Q."/>
            <person name="Li N."/>
            <person name="Li G."/>
            <person name="Huang Y."/>
            <person name="Saxena R.K."/>
            <person name="Ji Y."/>
            <person name="Li M."/>
            <person name="Yan X."/>
            <person name="He Y."/>
            <person name="Liu Y."/>
            <person name="Wang X."/>
            <person name="Xiang C."/>
            <person name="Varshney R.K."/>
            <person name="Ding H."/>
            <person name="Gao S."/>
            <person name="Zong X."/>
        </authorList>
    </citation>
    <scope>NUCLEOTIDE SEQUENCE [LARGE SCALE GENOMIC DNA]</scope>
    <source>
        <strain evidence="2 3">cv. Zhongwan 6</strain>
    </source>
</reference>
<sequence>MATTSRSSSERESDSEEKFKNLKRVHEETAEECDKLEKKVFELKENNFILEKENEFSIKKCSKLEETLSKAPPTSDTIIYKYEKAFQKFLNNGLERSKMASMIYRVIQNKKKGIGYDSDEDDLKPSVENKSKSPFSYHYTPTQTHKFNNARKSKVFRYSRRTNPKEPNRFWYKKKK</sequence>
<dbReference type="Proteomes" id="UP001058974">
    <property type="component" value="Chromosome 3"/>
</dbReference>
<evidence type="ECO:0000256" key="1">
    <source>
        <dbReference type="SAM" id="MobiDB-lite"/>
    </source>
</evidence>
<feature type="region of interest" description="Disordered" evidence="1">
    <location>
        <begin position="115"/>
        <end position="142"/>
    </location>
</feature>
<feature type="region of interest" description="Disordered" evidence="1">
    <location>
        <begin position="1"/>
        <end position="22"/>
    </location>
</feature>
<evidence type="ECO:0000313" key="3">
    <source>
        <dbReference type="Proteomes" id="UP001058974"/>
    </source>
</evidence>
<accession>A0A9D5AZI4</accession>
<dbReference type="AlphaFoldDB" id="A0A9D5AZI4"/>
<dbReference type="EMBL" id="JAMSHJ010000003">
    <property type="protein sequence ID" value="KAI5424475.1"/>
    <property type="molecule type" value="Genomic_DNA"/>
</dbReference>
<proteinExistence type="predicted"/>
<name>A0A9D5AZI4_PEA</name>
<evidence type="ECO:0000313" key="2">
    <source>
        <dbReference type="EMBL" id="KAI5424475.1"/>
    </source>
</evidence>
<organism evidence="2 3">
    <name type="scientific">Pisum sativum</name>
    <name type="common">Garden pea</name>
    <name type="synonym">Lathyrus oleraceus</name>
    <dbReference type="NCBI Taxonomy" id="3888"/>
    <lineage>
        <taxon>Eukaryota</taxon>
        <taxon>Viridiplantae</taxon>
        <taxon>Streptophyta</taxon>
        <taxon>Embryophyta</taxon>
        <taxon>Tracheophyta</taxon>
        <taxon>Spermatophyta</taxon>
        <taxon>Magnoliopsida</taxon>
        <taxon>eudicotyledons</taxon>
        <taxon>Gunneridae</taxon>
        <taxon>Pentapetalae</taxon>
        <taxon>rosids</taxon>
        <taxon>fabids</taxon>
        <taxon>Fabales</taxon>
        <taxon>Fabaceae</taxon>
        <taxon>Papilionoideae</taxon>
        <taxon>50 kb inversion clade</taxon>
        <taxon>NPAAA clade</taxon>
        <taxon>Hologalegina</taxon>
        <taxon>IRL clade</taxon>
        <taxon>Fabeae</taxon>
        <taxon>Lathyrus</taxon>
    </lineage>
</organism>